<dbReference type="Pfam" id="PF00175">
    <property type="entry name" value="NAD_binding_1"/>
    <property type="match status" value="1"/>
</dbReference>
<evidence type="ECO:0000256" key="4">
    <source>
        <dbReference type="ARBA" id="ARBA00022643"/>
    </source>
</evidence>
<dbReference type="InterPro" id="IPR039261">
    <property type="entry name" value="FNR_nucleotide-bd"/>
</dbReference>
<dbReference type="PRINTS" id="PR00369">
    <property type="entry name" value="FLAVODOXIN"/>
</dbReference>
<dbReference type="PRINTS" id="PR00371">
    <property type="entry name" value="FPNCR"/>
</dbReference>
<dbReference type="InterPro" id="IPR001094">
    <property type="entry name" value="Flavdoxin-like"/>
</dbReference>
<dbReference type="Proteomes" id="UP000198406">
    <property type="component" value="Unassembled WGS sequence"/>
</dbReference>
<dbReference type="GO" id="GO:0010181">
    <property type="term" value="F:FMN binding"/>
    <property type="evidence" value="ECO:0007669"/>
    <property type="project" value="InterPro"/>
</dbReference>
<feature type="domain" description="Flavodoxin-like" evidence="10">
    <location>
        <begin position="46"/>
        <end position="189"/>
    </location>
</feature>
<proteinExistence type="predicted"/>
<feature type="compositionally biased region" description="Polar residues" evidence="9">
    <location>
        <begin position="206"/>
        <end position="216"/>
    </location>
</feature>
<feature type="domain" description="FAD-binding FR-type" evidence="11">
    <location>
        <begin position="255"/>
        <end position="473"/>
    </location>
</feature>
<evidence type="ECO:0000313" key="13">
    <source>
        <dbReference type="Proteomes" id="UP000198406"/>
    </source>
</evidence>
<dbReference type="OrthoDB" id="1856718at2759"/>
<dbReference type="PANTHER" id="PTHR19384">
    <property type="entry name" value="NITRIC OXIDE SYNTHASE-RELATED"/>
    <property type="match status" value="1"/>
</dbReference>
<dbReference type="SUPFAM" id="SSF52218">
    <property type="entry name" value="Flavoproteins"/>
    <property type="match status" value="1"/>
</dbReference>
<dbReference type="EC" id="1.6.2.4" evidence="8"/>
<dbReference type="InterPro" id="IPR029039">
    <property type="entry name" value="Flavoprotein-like_sf"/>
</dbReference>
<sequence length="626" mass="69189">MPTNLEYPRMMNRFLLRSTRSSLPMTVLRHLRWLSTQPIKDSFQKVSILYGSQTGTAQLFAMQLQQALQGAGKECTMKAMAEVPPSSLTDDCLHLFLISTTGVGEFPSNAKSFYEGLSSSKNEAPAIPYAIFALGNSQAHPNHFCAAGKALQQAFQAKFPSAVQVLPVRLGDDAVCIDEEFDQWQEKILHTIAKGTENTDGETPKCKTSTLATETQAPTTRIPTNYPELHLLAAQQSRDDAPDLLDIFPHFYKENCRQRMEITYNRNMHPHAVVDTGLHEMHLSLPSGLSYETGDHIMIYPRNPDLLVQAYLSHVLEGVDPSQVVNEASQAGHYPHPSGLSVYQTLSHCVDLTAPPSPSFARWLTSSKSLEYRQQISQPRRTVLDLVMENPQADKVSLADLLYQLPPLQPRYYSIASAASAHPNELYLTYRPVHYISSRGSLRNGLCTTFMQNCKPSQTIVAGLVSNPAFRLPLDPQVPIILIGGGCGVAPIRGFLEELVHQGTNRPKNVSLFLGFRDPADQVYHELVEESQGFLQECHIGYASDGSLVTKALSRKAEFLHQQLVTQGAHVYICGGAASFGAAIRKTVTDLLWQGNCSGTIPDAEVATSFLQHMSSEGRWHEDLSD</sequence>
<dbReference type="GO" id="GO:0003958">
    <property type="term" value="F:NADPH-hemoprotein reductase activity"/>
    <property type="evidence" value="ECO:0007669"/>
    <property type="project" value="UniProtKB-EC"/>
</dbReference>
<keyword evidence="5" id="KW-0274">FAD</keyword>
<dbReference type="GO" id="GO:0005829">
    <property type="term" value="C:cytosol"/>
    <property type="evidence" value="ECO:0007669"/>
    <property type="project" value="TreeGrafter"/>
</dbReference>
<reference evidence="12 13" key="1">
    <citation type="journal article" date="2015" name="Plant Cell">
        <title>Oil accumulation by the oleaginous diatom Fistulifera solaris as revealed by the genome and transcriptome.</title>
        <authorList>
            <person name="Tanaka T."/>
            <person name="Maeda Y."/>
            <person name="Veluchamy A."/>
            <person name="Tanaka M."/>
            <person name="Abida H."/>
            <person name="Marechal E."/>
            <person name="Bowler C."/>
            <person name="Muto M."/>
            <person name="Sunaga Y."/>
            <person name="Tanaka M."/>
            <person name="Yoshino T."/>
            <person name="Taniguchi T."/>
            <person name="Fukuda Y."/>
            <person name="Nemoto M."/>
            <person name="Matsumoto M."/>
            <person name="Wong P.S."/>
            <person name="Aburatani S."/>
            <person name="Fujibuchi W."/>
        </authorList>
    </citation>
    <scope>NUCLEOTIDE SEQUENCE [LARGE SCALE GENOMIC DNA]</scope>
    <source>
        <strain evidence="12 13">JPCC DA0580</strain>
    </source>
</reference>
<dbReference type="Gene3D" id="1.20.990.10">
    <property type="entry name" value="NADPH-cytochrome p450 Reductase, Chain A, domain 3"/>
    <property type="match status" value="1"/>
</dbReference>
<comment type="cofactor">
    <cofactor evidence="2">
        <name>FAD</name>
        <dbReference type="ChEBI" id="CHEBI:57692"/>
    </cofactor>
</comment>
<dbReference type="Pfam" id="PF00667">
    <property type="entry name" value="FAD_binding_1"/>
    <property type="match status" value="1"/>
</dbReference>
<dbReference type="Gene3D" id="2.40.30.10">
    <property type="entry name" value="Translation factors"/>
    <property type="match status" value="1"/>
</dbReference>
<keyword evidence="4" id="KW-0288">FMN</keyword>
<evidence type="ECO:0000256" key="6">
    <source>
        <dbReference type="ARBA" id="ARBA00022857"/>
    </source>
</evidence>
<comment type="cofactor">
    <cofactor evidence="1">
        <name>FMN</name>
        <dbReference type="ChEBI" id="CHEBI:58210"/>
    </cofactor>
</comment>
<evidence type="ECO:0000259" key="10">
    <source>
        <dbReference type="PROSITE" id="PS50902"/>
    </source>
</evidence>
<dbReference type="GO" id="GO:0050660">
    <property type="term" value="F:flavin adenine dinucleotide binding"/>
    <property type="evidence" value="ECO:0007669"/>
    <property type="project" value="TreeGrafter"/>
</dbReference>
<feature type="region of interest" description="Disordered" evidence="9">
    <location>
        <begin position="196"/>
        <end position="216"/>
    </location>
</feature>
<dbReference type="AlphaFoldDB" id="A0A1Z5KSA2"/>
<evidence type="ECO:0000256" key="8">
    <source>
        <dbReference type="ARBA" id="ARBA00023797"/>
    </source>
</evidence>
<accession>A0A1Z5KSA2</accession>
<dbReference type="SUPFAM" id="SSF63380">
    <property type="entry name" value="Riboflavin synthase domain-like"/>
    <property type="match status" value="1"/>
</dbReference>
<evidence type="ECO:0000256" key="7">
    <source>
        <dbReference type="ARBA" id="ARBA00023002"/>
    </source>
</evidence>
<dbReference type="InterPro" id="IPR003097">
    <property type="entry name" value="CysJ-like_FAD-binding"/>
</dbReference>
<dbReference type="PROSITE" id="PS51384">
    <property type="entry name" value="FAD_FR"/>
    <property type="match status" value="1"/>
</dbReference>
<dbReference type="Gene3D" id="3.40.50.80">
    <property type="entry name" value="Nucleotide-binding domain of ferredoxin-NADP reductase (FNR) module"/>
    <property type="match status" value="1"/>
</dbReference>
<dbReference type="InterPro" id="IPR023173">
    <property type="entry name" value="NADPH_Cyt_P450_Rdtase_alpha"/>
</dbReference>
<keyword evidence="13" id="KW-1185">Reference proteome</keyword>
<keyword evidence="6" id="KW-0521">NADP</keyword>
<protein>
    <recommendedName>
        <fullName evidence="8">NADPH--hemoprotein reductase</fullName>
        <ecNumber evidence="8">1.6.2.4</ecNumber>
    </recommendedName>
</protein>
<dbReference type="PANTHER" id="PTHR19384:SF17">
    <property type="entry name" value="NADPH--CYTOCHROME P450 REDUCTASE"/>
    <property type="match status" value="1"/>
</dbReference>
<evidence type="ECO:0000259" key="11">
    <source>
        <dbReference type="PROSITE" id="PS51384"/>
    </source>
</evidence>
<evidence type="ECO:0000313" key="12">
    <source>
        <dbReference type="EMBL" id="GAX28871.1"/>
    </source>
</evidence>
<name>A0A1Z5KSA2_FISSO</name>
<comment type="caution">
    <text evidence="12">The sequence shown here is derived from an EMBL/GenBank/DDBJ whole genome shotgun (WGS) entry which is preliminary data.</text>
</comment>
<dbReference type="Pfam" id="PF00258">
    <property type="entry name" value="Flavodoxin_1"/>
    <property type="match status" value="1"/>
</dbReference>
<evidence type="ECO:0000256" key="2">
    <source>
        <dbReference type="ARBA" id="ARBA00001974"/>
    </source>
</evidence>
<evidence type="ECO:0000256" key="9">
    <source>
        <dbReference type="SAM" id="MobiDB-lite"/>
    </source>
</evidence>
<keyword evidence="3" id="KW-0285">Flavoprotein</keyword>
<dbReference type="InterPro" id="IPR001433">
    <property type="entry name" value="OxRdtase_FAD/NAD-bd"/>
</dbReference>
<evidence type="ECO:0000256" key="1">
    <source>
        <dbReference type="ARBA" id="ARBA00001917"/>
    </source>
</evidence>
<dbReference type="InterPro" id="IPR017938">
    <property type="entry name" value="Riboflavin_synthase-like_b-brl"/>
</dbReference>
<evidence type="ECO:0000256" key="5">
    <source>
        <dbReference type="ARBA" id="ARBA00022827"/>
    </source>
</evidence>
<dbReference type="Gene3D" id="3.40.50.360">
    <property type="match status" value="1"/>
</dbReference>
<dbReference type="EMBL" id="BDSP01000283">
    <property type="protein sequence ID" value="GAX28871.1"/>
    <property type="molecule type" value="Genomic_DNA"/>
</dbReference>
<organism evidence="12 13">
    <name type="scientific">Fistulifera solaris</name>
    <name type="common">Oleaginous diatom</name>
    <dbReference type="NCBI Taxonomy" id="1519565"/>
    <lineage>
        <taxon>Eukaryota</taxon>
        <taxon>Sar</taxon>
        <taxon>Stramenopiles</taxon>
        <taxon>Ochrophyta</taxon>
        <taxon>Bacillariophyta</taxon>
        <taxon>Bacillariophyceae</taxon>
        <taxon>Bacillariophycidae</taxon>
        <taxon>Naviculales</taxon>
        <taxon>Naviculaceae</taxon>
        <taxon>Fistulifera</taxon>
    </lineage>
</organism>
<gene>
    <name evidence="12" type="ORF">FisN_20Lh172</name>
</gene>
<dbReference type="PROSITE" id="PS50902">
    <property type="entry name" value="FLAVODOXIN_LIKE"/>
    <property type="match status" value="1"/>
</dbReference>
<dbReference type="InParanoid" id="A0A1Z5KSA2"/>
<dbReference type="InterPro" id="IPR017927">
    <property type="entry name" value="FAD-bd_FR_type"/>
</dbReference>
<evidence type="ECO:0000256" key="3">
    <source>
        <dbReference type="ARBA" id="ARBA00022630"/>
    </source>
</evidence>
<dbReference type="InterPro" id="IPR008254">
    <property type="entry name" value="Flavodoxin/NO_synth"/>
</dbReference>
<dbReference type="InterPro" id="IPR001709">
    <property type="entry name" value="Flavoprot_Pyr_Nucl_cyt_Rdtase"/>
</dbReference>
<keyword evidence="7" id="KW-0560">Oxidoreductase</keyword>
<dbReference type="SUPFAM" id="SSF52343">
    <property type="entry name" value="Ferredoxin reductase-like, C-terminal NADP-linked domain"/>
    <property type="match status" value="1"/>
</dbReference>